<organism evidence="1">
    <name type="scientific">Siphoviridae sp. ctHOG1</name>
    <dbReference type="NCBI Taxonomy" id="2827829"/>
    <lineage>
        <taxon>Viruses</taxon>
        <taxon>Duplodnaviria</taxon>
        <taxon>Heunggongvirae</taxon>
        <taxon>Uroviricota</taxon>
        <taxon>Caudoviricetes</taxon>
    </lineage>
</organism>
<sequence>MTGMNILPENLYVTNLKEIYASVNSYLYLLHILFCIL</sequence>
<dbReference type="EMBL" id="BK032683">
    <property type="protein sequence ID" value="DAF54960.1"/>
    <property type="molecule type" value="Genomic_DNA"/>
</dbReference>
<name>A0A8S5SVK9_9CAUD</name>
<protein>
    <submittedName>
        <fullName evidence="1">Uncharacterized protein</fullName>
    </submittedName>
</protein>
<reference evidence="1" key="1">
    <citation type="journal article" date="2021" name="Proc. Natl. Acad. Sci. U.S.A.">
        <title>A Catalog of Tens of Thousands of Viruses from Human Metagenomes Reveals Hidden Associations with Chronic Diseases.</title>
        <authorList>
            <person name="Tisza M.J."/>
            <person name="Buck C.B."/>
        </authorList>
    </citation>
    <scope>NUCLEOTIDE SEQUENCE</scope>
    <source>
        <strain evidence="1">CtHOG1</strain>
    </source>
</reference>
<proteinExistence type="predicted"/>
<accession>A0A8S5SVK9</accession>
<evidence type="ECO:0000313" key="1">
    <source>
        <dbReference type="EMBL" id="DAF54960.1"/>
    </source>
</evidence>